<dbReference type="Proteomes" id="UP000887540">
    <property type="component" value="Unplaced"/>
</dbReference>
<reference evidence="2" key="1">
    <citation type="submission" date="2022-11" db="UniProtKB">
        <authorList>
            <consortium name="WormBaseParasite"/>
        </authorList>
    </citation>
    <scope>IDENTIFICATION</scope>
</reference>
<evidence type="ECO:0000313" key="1">
    <source>
        <dbReference type="Proteomes" id="UP000887540"/>
    </source>
</evidence>
<dbReference type="AlphaFoldDB" id="A0A914CFF7"/>
<evidence type="ECO:0000313" key="2">
    <source>
        <dbReference type="WBParaSite" id="ACRNAN_Path_961.g3703.t1"/>
    </source>
</evidence>
<dbReference type="WBParaSite" id="ACRNAN_Path_961.g3703.t1">
    <property type="protein sequence ID" value="ACRNAN_Path_961.g3703.t1"/>
    <property type="gene ID" value="ACRNAN_Path_961.g3703"/>
</dbReference>
<name>A0A914CFF7_9BILA</name>
<protein>
    <submittedName>
        <fullName evidence="2">Uncharacterized protein</fullName>
    </submittedName>
</protein>
<accession>A0A914CFF7</accession>
<keyword evidence="1" id="KW-1185">Reference proteome</keyword>
<organism evidence="1 2">
    <name type="scientific">Acrobeloides nanus</name>
    <dbReference type="NCBI Taxonomy" id="290746"/>
    <lineage>
        <taxon>Eukaryota</taxon>
        <taxon>Metazoa</taxon>
        <taxon>Ecdysozoa</taxon>
        <taxon>Nematoda</taxon>
        <taxon>Chromadorea</taxon>
        <taxon>Rhabditida</taxon>
        <taxon>Tylenchina</taxon>
        <taxon>Cephalobomorpha</taxon>
        <taxon>Cephaloboidea</taxon>
        <taxon>Cephalobidae</taxon>
        <taxon>Acrobeloides</taxon>
    </lineage>
</organism>
<sequence>MLVNVLVVKRFKQSDIIVIDYIAYFRENHLGSCYTRNNVRNFLANVKLTSALIQTRVRARFGLIIPSGNDEIRIFPNDLITILSTNEEDAKGVWEVEINEKQCYLHWSLLCKFCDLEENIGNHNVSRSSVYSEAISETMSLP</sequence>
<proteinExistence type="predicted"/>